<dbReference type="AlphaFoldDB" id="A0A971S2K8"/>
<dbReference type="SUPFAM" id="SSF52499">
    <property type="entry name" value="Isochorismatase-like hydrolases"/>
    <property type="match status" value="1"/>
</dbReference>
<name>A0A971S2K8_9BACT</name>
<dbReference type="PANTHER" id="PTHR43540:SF6">
    <property type="entry name" value="ISOCHORISMATASE-LIKE DOMAIN-CONTAINING PROTEIN"/>
    <property type="match status" value="1"/>
</dbReference>
<dbReference type="PANTHER" id="PTHR43540">
    <property type="entry name" value="PEROXYUREIDOACRYLATE/UREIDOACRYLATE AMIDOHYDROLASE-RELATED"/>
    <property type="match status" value="1"/>
</dbReference>
<organism evidence="3 4">
    <name type="scientific">Syntrophorhabdus aromaticivorans</name>
    <dbReference type="NCBI Taxonomy" id="328301"/>
    <lineage>
        <taxon>Bacteria</taxon>
        <taxon>Pseudomonadati</taxon>
        <taxon>Thermodesulfobacteriota</taxon>
        <taxon>Syntrophorhabdia</taxon>
        <taxon>Syntrophorhabdales</taxon>
        <taxon>Syntrophorhabdaceae</taxon>
        <taxon>Syntrophorhabdus</taxon>
    </lineage>
</organism>
<dbReference type="InterPro" id="IPR050272">
    <property type="entry name" value="Isochorismatase-like_hydrls"/>
</dbReference>
<dbReference type="CDD" id="cd00431">
    <property type="entry name" value="cysteine_hydrolases"/>
    <property type="match status" value="1"/>
</dbReference>
<reference evidence="3" key="1">
    <citation type="journal article" date="2020" name="Biotechnol. Biofuels">
        <title>New insights from the biogas microbiome by comprehensive genome-resolved metagenomics of nearly 1600 species originating from multiple anaerobic digesters.</title>
        <authorList>
            <person name="Campanaro S."/>
            <person name="Treu L."/>
            <person name="Rodriguez-R L.M."/>
            <person name="Kovalovszki A."/>
            <person name="Ziels R.M."/>
            <person name="Maus I."/>
            <person name="Zhu X."/>
            <person name="Kougias P.G."/>
            <person name="Basile A."/>
            <person name="Luo G."/>
            <person name="Schluter A."/>
            <person name="Konstantinidis K.T."/>
            <person name="Angelidaki I."/>
        </authorList>
    </citation>
    <scope>NUCLEOTIDE SEQUENCE</scope>
    <source>
        <strain evidence="3">AS06rmzACSIP_7</strain>
    </source>
</reference>
<dbReference type="PRINTS" id="PR01398">
    <property type="entry name" value="ISCHRISMTASE"/>
</dbReference>
<dbReference type="EMBL" id="JAAYEE010000291">
    <property type="protein sequence ID" value="NLW36754.1"/>
    <property type="molecule type" value="Genomic_DNA"/>
</dbReference>
<reference evidence="3" key="2">
    <citation type="submission" date="2020-01" db="EMBL/GenBank/DDBJ databases">
        <authorList>
            <person name="Campanaro S."/>
        </authorList>
    </citation>
    <scope>NUCLEOTIDE SEQUENCE</scope>
    <source>
        <strain evidence="3">AS06rmzACSIP_7</strain>
    </source>
</reference>
<dbReference type="InterPro" id="IPR016291">
    <property type="entry name" value="Isochorismatase"/>
</dbReference>
<evidence type="ECO:0000259" key="2">
    <source>
        <dbReference type="Pfam" id="PF00857"/>
    </source>
</evidence>
<evidence type="ECO:0000313" key="3">
    <source>
        <dbReference type="EMBL" id="NLW36754.1"/>
    </source>
</evidence>
<proteinExistence type="predicted"/>
<feature type="domain" description="Isochorismatase-like" evidence="2">
    <location>
        <begin position="4"/>
        <end position="166"/>
    </location>
</feature>
<evidence type="ECO:0000256" key="1">
    <source>
        <dbReference type="ARBA" id="ARBA00022801"/>
    </source>
</evidence>
<accession>A0A971S2K8</accession>
<protein>
    <submittedName>
        <fullName evidence="3">Cysteine hydrolase</fullName>
    </submittedName>
</protein>
<dbReference type="Pfam" id="PF00857">
    <property type="entry name" value="Isochorismatase"/>
    <property type="match status" value="1"/>
</dbReference>
<sequence length="191" mass="21747">MNPAIIIVDMLRDNLGNERTGKREEEKIIGPVSGFLKQCRSLSIPVIFACDSFLKDDFIFKGRMKPHAIRGTEGTMPIPDLDPQDTDIILEKRRFSAFFKTDLDQTLHTMNIDTVAVGGINTHFCVLATAFDAVCHDFYTIILEDLSAAYKKEIHQNFIDAYRNSAIYPIFRVMASTEFLRNYRDEGTSKI</sequence>
<dbReference type="GO" id="GO:0008908">
    <property type="term" value="F:isochorismatase activity"/>
    <property type="evidence" value="ECO:0007669"/>
    <property type="project" value="InterPro"/>
</dbReference>
<dbReference type="InterPro" id="IPR000868">
    <property type="entry name" value="Isochorismatase-like_dom"/>
</dbReference>
<gene>
    <name evidence="3" type="ORF">GXY80_14955</name>
</gene>
<evidence type="ECO:0000313" key="4">
    <source>
        <dbReference type="Proteomes" id="UP000777265"/>
    </source>
</evidence>
<comment type="caution">
    <text evidence="3">The sequence shown here is derived from an EMBL/GenBank/DDBJ whole genome shotgun (WGS) entry which is preliminary data.</text>
</comment>
<dbReference type="Gene3D" id="3.40.50.850">
    <property type="entry name" value="Isochorismatase-like"/>
    <property type="match status" value="1"/>
</dbReference>
<dbReference type="Proteomes" id="UP000777265">
    <property type="component" value="Unassembled WGS sequence"/>
</dbReference>
<dbReference type="InterPro" id="IPR036380">
    <property type="entry name" value="Isochorismatase-like_sf"/>
</dbReference>
<keyword evidence="1 3" id="KW-0378">Hydrolase</keyword>